<keyword evidence="3" id="KW-1185">Reference proteome</keyword>
<evidence type="ECO:0000313" key="2">
    <source>
        <dbReference type="EMBL" id="QDU67896.1"/>
    </source>
</evidence>
<name>A0A518BLQ4_9BACT</name>
<evidence type="ECO:0008006" key="4">
    <source>
        <dbReference type="Google" id="ProtNLM"/>
    </source>
</evidence>
<evidence type="ECO:0000256" key="1">
    <source>
        <dbReference type="SAM" id="MobiDB-lite"/>
    </source>
</evidence>
<dbReference type="Pfam" id="PF09844">
    <property type="entry name" value="DUF2071"/>
    <property type="match status" value="1"/>
</dbReference>
<accession>A0A518BLQ4</accession>
<dbReference type="InterPro" id="IPR018644">
    <property type="entry name" value="DUF2071"/>
</dbReference>
<gene>
    <name evidence="2" type="ORF">Pla133_29850</name>
</gene>
<dbReference type="SUPFAM" id="SSF160104">
    <property type="entry name" value="Acetoacetate decarboxylase-like"/>
    <property type="match status" value="1"/>
</dbReference>
<dbReference type="KEGG" id="pbap:Pla133_29850"/>
<dbReference type="AlphaFoldDB" id="A0A518BLQ4"/>
<sequence>MRMAWHDLAFLHWPLPAAAIAERLPEGLEVDTYGGEAWIGVVPFRMTGVTPRFVPPLPGVSAFPEINLRTYVRHGDKAGVWFFSLDVTDWLPVQVARRLFHLPYFHAAMHCRPDGDGLDYRTCPAVPSRRKAEDRVGAVLRNSPELRRRPPDEPSSPTVSAQRCAPAALSRPAGSRPRCRRRAVPRRACSSW</sequence>
<dbReference type="EMBL" id="CP036287">
    <property type="protein sequence ID" value="QDU67896.1"/>
    <property type="molecule type" value="Genomic_DNA"/>
</dbReference>
<proteinExistence type="predicted"/>
<protein>
    <recommendedName>
        <fullName evidence="4">DUF2071 domain-containing protein</fullName>
    </recommendedName>
</protein>
<evidence type="ECO:0000313" key="3">
    <source>
        <dbReference type="Proteomes" id="UP000316921"/>
    </source>
</evidence>
<dbReference type="Proteomes" id="UP000316921">
    <property type="component" value="Chromosome"/>
</dbReference>
<dbReference type="InterPro" id="IPR023375">
    <property type="entry name" value="ADC_dom_sf"/>
</dbReference>
<dbReference type="Gene3D" id="2.40.400.10">
    <property type="entry name" value="Acetoacetate decarboxylase-like"/>
    <property type="match status" value="1"/>
</dbReference>
<dbReference type="PANTHER" id="PTHR39186">
    <property type="entry name" value="DUF2071 FAMILY PROTEIN"/>
    <property type="match status" value="1"/>
</dbReference>
<dbReference type="PANTHER" id="PTHR39186:SF1">
    <property type="entry name" value="DUF2071 DOMAIN-CONTAINING PROTEIN"/>
    <property type="match status" value="1"/>
</dbReference>
<reference evidence="2 3" key="1">
    <citation type="submission" date="2019-02" db="EMBL/GenBank/DDBJ databases">
        <title>Deep-cultivation of Planctomycetes and their phenomic and genomic characterization uncovers novel biology.</title>
        <authorList>
            <person name="Wiegand S."/>
            <person name="Jogler M."/>
            <person name="Boedeker C."/>
            <person name="Pinto D."/>
            <person name="Vollmers J."/>
            <person name="Rivas-Marin E."/>
            <person name="Kohn T."/>
            <person name="Peeters S.H."/>
            <person name="Heuer A."/>
            <person name="Rast P."/>
            <person name="Oberbeckmann S."/>
            <person name="Bunk B."/>
            <person name="Jeske O."/>
            <person name="Meyerdierks A."/>
            <person name="Storesund J.E."/>
            <person name="Kallscheuer N."/>
            <person name="Luecker S."/>
            <person name="Lage O.M."/>
            <person name="Pohl T."/>
            <person name="Merkel B.J."/>
            <person name="Hornburger P."/>
            <person name="Mueller R.-W."/>
            <person name="Bruemmer F."/>
            <person name="Labrenz M."/>
            <person name="Spormann A.M."/>
            <person name="Op den Camp H."/>
            <person name="Overmann J."/>
            <person name="Amann R."/>
            <person name="Jetten M.S.M."/>
            <person name="Mascher T."/>
            <person name="Medema M.H."/>
            <person name="Devos D.P."/>
            <person name="Kaster A.-K."/>
            <person name="Ovreas L."/>
            <person name="Rohde M."/>
            <person name="Galperin M.Y."/>
            <person name="Jogler C."/>
        </authorList>
    </citation>
    <scope>NUCLEOTIDE SEQUENCE [LARGE SCALE GENOMIC DNA]</scope>
    <source>
        <strain evidence="2 3">Pla133</strain>
    </source>
</reference>
<feature type="region of interest" description="Disordered" evidence="1">
    <location>
        <begin position="142"/>
        <end position="184"/>
    </location>
</feature>
<organism evidence="2 3">
    <name type="scientific">Engelhardtia mirabilis</name>
    <dbReference type="NCBI Taxonomy" id="2528011"/>
    <lineage>
        <taxon>Bacteria</taxon>
        <taxon>Pseudomonadati</taxon>
        <taxon>Planctomycetota</taxon>
        <taxon>Planctomycetia</taxon>
        <taxon>Planctomycetia incertae sedis</taxon>
        <taxon>Engelhardtia</taxon>
    </lineage>
</organism>